<keyword evidence="4" id="KW-1185">Reference proteome</keyword>
<evidence type="ECO:0000313" key="4">
    <source>
        <dbReference type="Proteomes" id="UP001430701"/>
    </source>
</evidence>
<name>Z9JM78_9GAMM</name>
<gene>
    <name evidence="1" type="ORF">AF72_03350</name>
    <name evidence="2" type="ORF">LPH55_03250</name>
</gene>
<dbReference type="Proteomes" id="UP000020406">
    <property type="component" value="Unassembled WGS sequence"/>
</dbReference>
<dbReference type="EMBL" id="JAJPPU010000001">
    <property type="protein sequence ID" value="MCD8472512.1"/>
    <property type="molecule type" value="Genomic_DNA"/>
</dbReference>
<dbReference type="EMBL" id="JDSQ01000004">
    <property type="protein sequence ID" value="EWS78941.1"/>
    <property type="molecule type" value="Genomic_DNA"/>
</dbReference>
<organism evidence="1 3">
    <name type="scientific">Xylella taiwanensis</name>
    <dbReference type="NCBI Taxonomy" id="1444770"/>
    <lineage>
        <taxon>Bacteria</taxon>
        <taxon>Pseudomonadati</taxon>
        <taxon>Pseudomonadota</taxon>
        <taxon>Gammaproteobacteria</taxon>
        <taxon>Lysobacterales</taxon>
        <taxon>Lysobacteraceae</taxon>
        <taxon>Xylella</taxon>
    </lineage>
</organism>
<reference evidence="2" key="2">
    <citation type="submission" date="2021-11" db="EMBL/GenBank/DDBJ databases">
        <title>Genome sequence of Xylella taiwanensis PLS432.</title>
        <authorList>
            <person name="Weng L.-W."/>
            <person name="Su C.-C."/>
            <person name="Tsai C.-W."/>
            <person name="Kuo C.-H."/>
        </authorList>
    </citation>
    <scope>NUCLEOTIDE SEQUENCE</scope>
    <source>
        <strain evidence="2">PLS432</strain>
    </source>
</reference>
<protein>
    <submittedName>
        <fullName evidence="1">Uncharacterized protein</fullName>
    </submittedName>
</protein>
<proteinExistence type="predicted"/>
<dbReference type="Proteomes" id="UP001430701">
    <property type="component" value="Unassembled WGS sequence"/>
</dbReference>
<dbReference type="KEGG" id="xtw:AB672_09535"/>
<comment type="caution">
    <text evidence="1">The sequence shown here is derived from an EMBL/GenBank/DDBJ whole genome shotgun (WGS) entry which is preliminary data.</text>
</comment>
<sequence length="71" mass="8252">MILLLLASILIIDSNMILSESPLIMLDIILEATLELNKKCEKYFHLDMSYFFVKKLGDSEPLEESNYVERL</sequence>
<evidence type="ECO:0000313" key="2">
    <source>
        <dbReference type="EMBL" id="MCD8472512.1"/>
    </source>
</evidence>
<accession>Z9JM78</accession>
<dbReference type="RefSeq" id="WP_038270546.1">
    <property type="nucleotide sequence ID" value="NZ_CP053627.1"/>
</dbReference>
<dbReference type="GeneID" id="68901536"/>
<reference evidence="1 3" key="1">
    <citation type="journal article" date="2014" name="Genome Announc.">
        <title>Draft Genome Sequence of Xylella fastidiosa Pear Leaf Scorch Strain in Taiwan.</title>
        <authorList>
            <person name="Su C.C."/>
            <person name="Deng W.L."/>
            <person name="Jan F.J."/>
            <person name="Chang C.J."/>
            <person name="Huang H."/>
            <person name="Chen J."/>
        </authorList>
    </citation>
    <scope>NUCLEOTIDE SEQUENCE [LARGE SCALE GENOMIC DNA]</scope>
    <source>
        <strain evidence="1 3">PLS229</strain>
    </source>
</reference>
<evidence type="ECO:0000313" key="1">
    <source>
        <dbReference type="EMBL" id="EWS78941.1"/>
    </source>
</evidence>
<dbReference type="PATRIC" id="fig|1444770.3.peg.824"/>
<evidence type="ECO:0000313" key="3">
    <source>
        <dbReference type="Proteomes" id="UP000020406"/>
    </source>
</evidence>
<dbReference type="AlphaFoldDB" id="Z9JM78"/>